<dbReference type="PROSITE" id="PS01009">
    <property type="entry name" value="CRISP_1"/>
    <property type="match status" value="1"/>
</dbReference>
<gene>
    <name evidence="5 6" type="primary">LOC108738662</name>
</gene>
<dbReference type="RefSeq" id="XP_025837096.1">
    <property type="nucleotide sequence ID" value="XM_025981311.1"/>
</dbReference>
<accession>A0A7F5RMD2</accession>
<dbReference type="Proteomes" id="UP000192223">
    <property type="component" value="Unplaced"/>
</dbReference>
<dbReference type="OrthoDB" id="43654at2759"/>
<evidence type="ECO:0000313" key="4">
    <source>
        <dbReference type="Proteomes" id="UP000192223"/>
    </source>
</evidence>
<dbReference type="PRINTS" id="PR00837">
    <property type="entry name" value="V5TPXLIKE"/>
</dbReference>
<dbReference type="InterPro" id="IPR014044">
    <property type="entry name" value="CAP_dom"/>
</dbReference>
<feature type="domain" description="SCP" evidence="3">
    <location>
        <begin position="38"/>
        <end position="198"/>
    </location>
</feature>
<dbReference type="CDD" id="cd05380">
    <property type="entry name" value="CAP_euk"/>
    <property type="match status" value="1"/>
</dbReference>
<dbReference type="GO" id="GO:0005576">
    <property type="term" value="C:extracellular region"/>
    <property type="evidence" value="ECO:0007669"/>
    <property type="project" value="UniProtKB-SubCell"/>
</dbReference>
<evidence type="ECO:0000259" key="3">
    <source>
        <dbReference type="SMART" id="SM00198"/>
    </source>
</evidence>
<keyword evidence="4" id="KW-1185">Reference proteome</keyword>
<evidence type="ECO:0000256" key="2">
    <source>
        <dbReference type="ARBA" id="ARBA00022525"/>
    </source>
</evidence>
<comment type="subcellular location">
    <subcellularLocation>
        <location evidence="1">Secreted</location>
    </subcellularLocation>
</comment>
<evidence type="ECO:0000256" key="1">
    <source>
        <dbReference type="ARBA" id="ARBA00004613"/>
    </source>
</evidence>
<dbReference type="KEGG" id="apln:108738662"/>
<sequence>MNFDQAIVVILGILTLIARFGNACRGRIIYRANGVTEREKQIILNTHNGMRQSVALGQIRGQPQAANLLEMKWDDELAYKAQQWATTCKTYHHDHHRHVARFPVGQNVARTWTTKPPESAYETEPDFEDIIKNKWFGEFKNFRYGPLNFVNDLIGHYTQMIWAETYLVGCGYAFYFEPGKGFVKSYVCNYGPSGNVLRQQPYKTGQPSCYSFGMSNSHKYYGLCETQTTFITTVADNYLHYY</sequence>
<dbReference type="SMART" id="SM00198">
    <property type="entry name" value="SCP"/>
    <property type="match status" value="1"/>
</dbReference>
<dbReference type="InterPro" id="IPR002413">
    <property type="entry name" value="V5_allergen-like"/>
</dbReference>
<dbReference type="GeneID" id="108738662"/>
<name>A0A7F5RMD2_AGRPL</name>
<dbReference type="AlphaFoldDB" id="A0A7F5RMD2"/>
<dbReference type="PRINTS" id="PR00838">
    <property type="entry name" value="V5ALLERGEN"/>
</dbReference>
<dbReference type="SUPFAM" id="SSF55797">
    <property type="entry name" value="PR-1-like"/>
    <property type="match status" value="1"/>
</dbReference>
<dbReference type="Gene3D" id="3.40.33.10">
    <property type="entry name" value="CAP"/>
    <property type="match status" value="1"/>
</dbReference>
<protein>
    <submittedName>
        <fullName evidence="5">Venom allergen 5 isoform X1</fullName>
    </submittedName>
    <submittedName>
        <fullName evidence="6">Venom allergen 5 isoform X2</fullName>
    </submittedName>
</protein>
<dbReference type="RefSeq" id="XP_025837101.1">
    <property type="nucleotide sequence ID" value="XM_025981316.1"/>
</dbReference>
<proteinExistence type="predicted"/>
<dbReference type="InterPro" id="IPR001283">
    <property type="entry name" value="CRISP-related"/>
</dbReference>
<dbReference type="InterPro" id="IPR018244">
    <property type="entry name" value="Allrgn_V5/Tpx1_CS"/>
</dbReference>
<evidence type="ECO:0000313" key="5">
    <source>
        <dbReference type="RefSeq" id="XP_025837096.1"/>
    </source>
</evidence>
<dbReference type="PANTHER" id="PTHR10334">
    <property type="entry name" value="CYSTEINE-RICH SECRETORY PROTEIN-RELATED"/>
    <property type="match status" value="1"/>
</dbReference>
<evidence type="ECO:0000313" key="6">
    <source>
        <dbReference type="RefSeq" id="XP_025837101.1"/>
    </source>
</evidence>
<reference evidence="5 6" key="1">
    <citation type="submission" date="2025-04" db="UniProtKB">
        <authorList>
            <consortium name="RefSeq"/>
        </authorList>
    </citation>
    <scope>IDENTIFICATION</scope>
    <source>
        <tissue evidence="5 6">Entire body</tissue>
    </source>
</reference>
<organism evidence="4 5">
    <name type="scientific">Agrilus planipennis</name>
    <name type="common">Emerald ash borer</name>
    <name type="synonym">Agrilus marcopoli</name>
    <dbReference type="NCBI Taxonomy" id="224129"/>
    <lineage>
        <taxon>Eukaryota</taxon>
        <taxon>Metazoa</taxon>
        <taxon>Ecdysozoa</taxon>
        <taxon>Arthropoda</taxon>
        <taxon>Hexapoda</taxon>
        <taxon>Insecta</taxon>
        <taxon>Pterygota</taxon>
        <taxon>Neoptera</taxon>
        <taxon>Endopterygota</taxon>
        <taxon>Coleoptera</taxon>
        <taxon>Polyphaga</taxon>
        <taxon>Elateriformia</taxon>
        <taxon>Buprestoidea</taxon>
        <taxon>Buprestidae</taxon>
        <taxon>Agrilinae</taxon>
        <taxon>Agrilus</taxon>
    </lineage>
</organism>
<keyword evidence="2" id="KW-0964">Secreted</keyword>
<dbReference type="InterPro" id="IPR035940">
    <property type="entry name" value="CAP_sf"/>
</dbReference>
<dbReference type="Pfam" id="PF00188">
    <property type="entry name" value="CAP"/>
    <property type="match status" value="1"/>
</dbReference>